<dbReference type="GO" id="GO:0005886">
    <property type="term" value="C:plasma membrane"/>
    <property type="evidence" value="ECO:0007669"/>
    <property type="project" value="UniProtKB-SubCell"/>
</dbReference>
<keyword evidence="5 8" id="KW-0812">Transmembrane</keyword>
<accession>A0A2Z6DWU6</accession>
<dbReference type="CDD" id="cd06550">
    <property type="entry name" value="TM_ABC_iron-siderophores_like"/>
    <property type="match status" value="1"/>
</dbReference>
<comment type="subcellular location">
    <subcellularLocation>
        <location evidence="1">Cell membrane</location>
        <topology evidence="1">Multi-pass membrane protein</topology>
    </subcellularLocation>
</comment>
<dbReference type="InterPro" id="IPR037294">
    <property type="entry name" value="ABC_BtuC-like"/>
</dbReference>
<evidence type="ECO:0000256" key="4">
    <source>
        <dbReference type="ARBA" id="ARBA00022475"/>
    </source>
</evidence>
<protein>
    <submittedName>
        <fullName evidence="9">ABC transporter, permease protein</fullName>
    </submittedName>
</protein>
<evidence type="ECO:0000256" key="8">
    <source>
        <dbReference type="SAM" id="Phobius"/>
    </source>
</evidence>
<proteinExistence type="inferred from homology"/>
<evidence type="ECO:0000256" key="7">
    <source>
        <dbReference type="ARBA" id="ARBA00023136"/>
    </source>
</evidence>
<dbReference type="OrthoDB" id="9055647at2"/>
<keyword evidence="7 8" id="KW-0472">Membrane</keyword>
<feature type="transmembrane region" description="Helical" evidence="8">
    <location>
        <begin position="103"/>
        <end position="133"/>
    </location>
</feature>
<evidence type="ECO:0000313" key="9">
    <source>
        <dbReference type="EMBL" id="BBD76865.1"/>
    </source>
</evidence>
<sequence length="325" mass="33628">MPFAQRRVALLLLLVGLTGASFFLALGVGSLPLPVTTVWAALWHHDHPAFPVVWGLRGARAAAVWSAGALLALAGLLMQTLLRNPLADPYVLGVSSGAAVGALAAIVLGAAGLGVAAAAFAGAIVVMALVFALAHGAGPWSATRLILTGVIVASGASAVVALLLTLAPEQRLHSMLFWLMGDAASTTFSPWPMVMLIAVSLLLVTWGRDLNALAYGEATAQAVGVPVARLRWGLYVLASLLTATAVTLVGSVGFVGLIVPHAVRIMIGNDHRWLIPCCIFAGGTLLMVADTAARTLWAPLQLPVGIVTALLGVPFFLWLLVRART</sequence>
<dbReference type="GO" id="GO:0033214">
    <property type="term" value="P:siderophore-iron import into cell"/>
    <property type="evidence" value="ECO:0007669"/>
    <property type="project" value="TreeGrafter"/>
</dbReference>
<evidence type="ECO:0000256" key="5">
    <source>
        <dbReference type="ARBA" id="ARBA00022692"/>
    </source>
</evidence>
<organism evidence="9 10">
    <name type="scientific">Hydrogenophilus thermoluteolus</name>
    <name type="common">Pseudomonas hydrogenothermophila</name>
    <dbReference type="NCBI Taxonomy" id="297"/>
    <lineage>
        <taxon>Bacteria</taxon>
        <taxon>Pseudomonadati</taxon>
        <taxon>Pseudomonadota</taxon>
        <taxon>Hydrogenophilia</taxon>
        <taxon>Hydrogenophilales</taxon>
        <taxon>Hydrogenophilaceae</taxon>
        <taxon>Hydrogenophilus</taxon>
    </lineage>
</organism>
<keyword evidence="10" id="KW-1185">Reference proteome</keyword>
<dbReference type="PANTHER" id="PTHR30472">
    <property type="entry name" value="FERRIC ENTEROBACTIN TRANSPORT SYSTEM PERMEASE PROTEIN"/>
    <property type="match status" value="1"/>
</dbReference>
<feature type="transmembrane region" description="Helical" evidence="8">
    <location>
        <begin position="188"/>
        <end position="207"/>
    </location>
</feature>
<feature type="transmembrane region" description="Helical" evidence="8">
    <location>
        <begin position="232"/>
        <end position="259"/>
    </location>
</feature>
<dbReference type="KEGG" id="htl:HPTL_0597"/>
<keyword evidence="3" id="KW-0813">Transport</keyword>
<evidence type="ECO:0000256" key="2">
    <source>
        <dbReference type="ARBA" id="ARBA00007935"/>
    </source>
</evidence>
<dbReference type="Proteomes" id="UP000262004">
    <property type="component" value="Chromosome"/>
</dbReference>
<gene>
    <name evidence="9" type="ORF">HPTL_0597</name>
</gene>
<evidence type="ECO:0000256" key="1">
    <source>
        <dbReference type="ARBA" id="ARBA00004651"/>
    </source>
</evidence>
<dbReference type="GO" id="GO:0022857">
    <property type="term" value="F:transmembrane transporter activity"/>
    <property type="evidence" value="ECO:0007669"/>
    <property type="project" value="InterPro"/>
</dbReference>
<reference evidence="9 10" key="1">
    <citation type="submission" date="2018-04" db="EMBL/GenBank/DDBJ databases">
        <title>Complete genome sequence of Hydrogenophilus thermoluteolus TH-1.</title>
        <authorList>
            <person name="Arai H."/>
        </authorList>
    </citation>
    <scope>NUCLEOTIDE SEQUENCE [LARGE SCALE GENOMIC DNA]</scope>
    <source>
        <strain evidence="9 10">TH-1</strain>
    </source>
</reference>
<evidence type="ECO:0000256" key="3">
    <source>
        <dbReference type="ARBA" id="ARBA00022448"/>
    </source>
</evidence>
<feature type="transmembrane region" description="Helical" evidence="8">
    <location>
        <begin position="145"/>
        <end position="167"/>
    </location>
</feature>
<dbReference type="RefSeq" id="WP_119334668.1">
    <property type="nucleotide sequence ID" value="NZ_AP018558.1"/>
</dbReference>
<dbReference type="EMBL" id="AP018558">
    <property type="protein sequence ID" value="BBD76865.1"/>
    <property type="molecule type" value="Genomic_DNA"/>
</dbReference>
<evidence type="ECO:0000256" key="6">
    <source>
        <dbReference type="ARBA" id="ARBA00022989"/>
    </source>
</evidence>
<name>A0A2Z6DWU6_HYDTE</name>
<dbReference type="AlphaFoldDB" id="A0A2Z6DWU6"/>
<feature type="transmembrane region" description="Helical" evidence="8">
    <location>
        <begin position="271"/>
        <end position="289"/>
    </location>
</feature>
<keyword evidence="6 8" id="KW-1133">Transmembrane helix</keyword>
<keyword evidence="4" id="KW-1003">Cell membrane</keyword>
<dbReference type="Pfam" id="PF01032">
    <property type="entry name" value="FecCD"/>
    <property type="match status" value="1"/>
</dbReference>
<comment type="similarity">
    <text evidence="2">Belongs to the binding-protein-dependent transport system permease family. FecCD subfamily.</text>
</comment>
<dbReference type="PANTHER" id="PTHR30472:SF25">
    <property type="entry name" value="ABC TRANSPORTER PERMEASE PROTEIN MJ0876-RELATED"/>
    <property type="match status" value="1"/>
</dbReference>
<dbReference type="FunFam" id="1.10.3470.10:FF:000001">
    <property type="entry name" value="Vitamin B12 ABC transporter permease BtuC"/>
    <property type="match status" value="1"/>
</dbReference>
<dbReference type="InterPro" id="IPR000522">
    <property type="entry name" value="ABC_transptr_permease_BtuC"/>
</dbReference>
<dbReference type="Gene3D" id="1.10.3470.10">
    <property type="entry name" value="ABC transporter involved in vitamin B12 uptake, BtuC"/>
    <property type="match status" value="1"/>
</dbReference>
<evidence type="ECO:0000313" key="10">
    <source>
        <dbReference type="Proteomes" id="UP000262004"/>
    </source>
</evidence>
<feature type="transmembrane region" description="Helical" evidence="8">
    <location>
        <begin position="301"/>
        <end position="321"/>
    </location>
</feature>
<feature type="transmembrane region" description="Helical" evidence="8">
    <location>
        <begin position="64"/>
        <end position="82"/>
    </location>
</feature>
<dbReference type="SUPFAM" id="SSF81345">
    <property type="entry name" value="ABC transporter involved in vitamin B12 uptake, BtuC"/>
    <property type="match status" value="1"/>
</dbReference>